<dbReference type="GO" id="GO:0009252">
    <property type="term" value="P:peptidoglycan biosynthetic process"/>
    <property type="evidence" value="ECO:0007669"/>
    <property type="project" value="UniProtKB-UniPathway"/>
</dbReference>
<evidence type="ECO:0000256" key="1">
    <source>
        <dbReference type="ARBA" id="ARBA00004752"/>
    </source>
</evidence>
<keyword evidence="3 6" id="KW-0133">Cell shape</keyword>
<dbReference type="EMBL" id="RCXQ01000001">
    <property type="protein sequence ID" value="RYT68610.1"/>
    <property type="molecule type" value="Genomic_DNA"/>
</dbReference>
<keyword evidence="7" id="KW-0812">Transmembrane</keyword>
<reference evidence="12 16" key="3">
    <citation type="journal article" date="2019" name="Science, e1252229">
        <title>Invertible promoters mediate bacterial phase variation, antibiotic resistance, and host adaptation in the gut.</title>
        <authorList>
            <person name="Jiang X."/>
            <person name="Hall A.B."/>
            <person name="Arthur T.D."/>
            <person name="Plichta D.R."/>
            <person name="Covington C.T."/>
            <person name="Poyet M."/>
            <person name="Crothers J."/>
            <person name="Moses P.L."/>
            <person name="Tolonen A.C."/>
            <person name="Vlamakis H."/>
            <person name="Alm E.J."/>
            <person name="Xavier R.J."/>
        </authorList>
    </citation>
    <scope>NUCLEOTIDE SEQUENCE [LARGE SCALE GENOMIC DNA]</scope>
    <source>
        <strain evidence="12">Af_0058</strain>
        <strain evidence="16">af_0058</strain>
    </source>
</reference>
<keyword evidence="4 6" id="KW-0573">Peptidoglycan synthesis</keyword>
<feature type="transmembrane region" description="Helical" evidence="7">
    <location>
        <begin position="14"/>
        <end position="37"/>
    </location>
</feature>
<dbReference type="InterPro" id="IPR052913">
    <property type="entry name" value="Glycopeptide_resist_protein"/>
</dbReference>
<evidence type="ECO:0000313" key="15">
    <source>
        <dbReference type="Proteomes" id="UP000284220"/>
    </source>
</evidence>
<gene>
    <name evidence="11" type="ORF">DW272_04225</name>
    <name evidence="12" type="ORF">EAI82_00100</name>
    <name evidence="9" type="ORF">ERS852394_01066</name>
    <name evidence="10" type="ORF">ERS852533_00667</name>
</gene>
<reference evidence="13 14" key="1">
    <citation type="submission" date="2015-09" db="EMBL/GenBank/DDBJ databases">
        <authorList>
            <consortium name="Pathogen Informatics"/>
        </authorList>
    </citation>
    <scope>NUCLEOTIDE SEQUENCE [LARGE SCALE GENOMIC DNA]</scope>
    <source>
        <strain evidence="9 13">2789STDY5608837</strain>
        <strain evidence="10 14">2789STDY5834921</strain>
    </source>
</reference>
<dbReference type="UniPathway" id="UPA00219"/>
<dbReference type="OrthoDB" id="3176960at2"/>
<organism evidence="10 14">
    <name type="scientific">Blautia obeum</name>
    <dbReference type="NCBI Taxonomy" id="40520"/>
    <lineage>
        <taxon>Bacteria</taxon>
        <taxon>Bacillati</taxon>
        <taxon>Bacillota</taxon>
        <taxon>Clostridia</taxon>
        <taxon>Lachnospirales</taxon>
        <taxon>Lachnospiraceae</taxon>
        <taxon>Blautia</taxon>
    </lineage>
</organism>
<dbReference type="EMBL" id="CZBA01000002">
    <property type="protein sequence ID" value="CUP20870.1"/>
    <property type="molecule type" value="Genomic_DNA"/>
</dbReference>
<dbReference type="EMBL" id="QRHZ01000002">
    <property type="protein sequence ID" value="RHG18500.1"/>
    <property type="molecule type" value="Genomic_DNA"/>
</dbReference>
<evidence type="ECO:0000313" key="10">
    <source>
        <dbReference type="EMBL" id="CUP20870.1"/>
    </source>
</evidence>
<dbReference type="PROSITE" id="PS52029">
    <property type="entry name" value="LD_TPASE"/>
    <property type="match status" value="1"/>
</dbReference>
<dbReference type="SUPFAM" id="SSF141523">
    <property type="entry name" value="L,D-transpeptidase catalytic domain-like"/>
    <property type="match status" value="1"/>
</dbReference>
<dbReference type="Proteomes" id="UP000293506">
    <property type="component" value="Unassembled WGS sequence"/>
</dbReference>
<sequence length="468" mass="52506">MAENNKSMDKGRKLLIGFIIVLLLLTAGAYFFGVYYFTEHFLPGSQVNGFNCSYMTEKEAENLLEQKTGVYALAVQTRGNGQEAITADEIQLKYTSDGSVNKLLHKQNRFSWFLAFSQQMTYELPSSVSYDESLFEQKTASLKCMQDNVEPVDAYIKEIDDGFEVVPEIEGTKIDRDKLMEDIKNAVTTGRTVANLEEDGCYINPTVYADDLTKDCQQMNELTDVVVTYDFSDRKETVDRSVIKNWLTKDENDDLVLDKAVIADYISELAKKYDTVGTERTFSTYDNQEITVSGGNYGWVIDQEKETDALYQDIMDKKTEVREPVYEQEAQSRNTNDIGYSYIEIDLTRQRMVLYQNGSPIVDTGFAASSSTPTGVYRLGDKQEAASVDFWMPFTDKLGIYGDSGLVITGTDVSDETGDSGDFGSSEESVDFGSSDSWMSTEGCIVLPEEQAQTIYQNVDSGLPVVIY</sequence>
<evidence type="ECO:0000259" key="8">
    <source>
        <dbReference type="PROSITE" id="PS52029"/>
    </source>
</evidence>
<keyword evidence="7" id="KW-0472">Membrane</keyword>
<dbReference type="AlphaFoldDB" id="A0A174LGW6"/>
<accession>A0A174LGW6</accession>
<dbReference type="EMBL" id="CYZD01000004">
    <property type="protein sequence ID" value="CUN88576.1"/>
    <property type="molecule type" value="Genomic_DNA"/>
</dbReference>
<evidence type="ECO:0000313" key="12">
    <source>
        <dbReference type="EMBL" id="RYT68610.1"/>
    </source>
</evidence>
<dbReference type="Proteomes" id="UP000095409">
    <property type="component" value="Unassembled WGS sequence"/>
</dbReference>
<comment type="caution">
    <text evidence="6">Lacks conserved residue(s) required for the propagation of feature annotation.</text>
</comment>
<dbReference type="Proteomes" id="UP000284220">
    <property type="component" value="Unassembled WGS sequence"/>
</dbReference>
<dbReference type="Gene3D" id="2.40.440.10">
    <property type="entry name" value="L,D-transpeptidase catalytic domain-like"/>
    <property type="match status" value="1"/>
</dbReference>
<evidence type="ECO:0000256" key="2">
    <source>
        <dbReference type="ARBA" id="ARBA00022679"/>
    </source>
</evidence>
<evidence type="ECO:0000256" key="3">
    <source>
        <dbReference type="ARBA" id="ARBA00022960"/>
    </source>
</evidence>
<evidence type="ECO:0000313" key="16">
    <source>
        <dbReference type="Proteomes" id="UP000293506"/>
    </source>
</evidence>
<evidence type="ECO:0000313" key="9">
    <source>
        <dbReference type="EMBL" id="CUN88576.1"/>
    </source>
</evidence>
<evidence type="ECO:0000313" key="13">
    <source>
        <dbReference type="Proteomes" id="UP000095409"/>
    </source>
</evidence>
<dbReference type="GO" id="GO:0016740">
    <property type="term" value="F:transferase activity"/>
    <property type="evidence" value="ECO:0007669"/>
    <property type="project" value="UniProtKB-KW"/>
</dbReference>
<feature type="domain" description="L,D-TPase catalytic" evidence="8">
    <location>
        <begin position="341"/>
        <end position="468"/>
    </location>
</feature>
<protein>
    <submittedName>
        <fullName evidence="11">Peptidoglycan-binding protein</fullName>
    </submittedName>
    <submittedName>
        <fullName evidence="10">Uncharacterized vancomycin resistance protein</fullName>
    </submittedName>
</protein>
<comment type="pathway">
    <text evidence="1 6">Cell wall biogenesis; peptidoglycan biosynthesis.</text>
</comment>
<evidence type="ECO:0000256" key="5">
    <source>
        <dbReference type="ARBA" id="ARBA00023316"/>
    </source>
</evidence>
<keyword evidence="2" id="KW-0808">Transferase</keyword>
<evidence type="ECO:0000256" key="7">
    <source>
        <dbReference type="SAM" id="Phobius"/>
    </source>
</evidence>
<dbReference type="RefSeq" id="WP_005428484.1">
    <property type="nucleotide sequence ID" value="NZ_CP176627.1"/>
</dbReference>
<dbReference type="InterPro" id="IPR005490">
    <property type="entry name" value="LD_TPept_cat_dom"/>
</dbReference>
<dbReference type="Gene3D" id="3.10.20.800">
    <property type="match status" value="1"/>
</dbReference>
<dbReference type="SUPFAM" id="SSF143985">
    <property type="entry name" value="L,D-transpeptidase pre-catalytic domain-like"/>
    <property type="match status" value="1"/>
</dbReference>
<dbReference type="PANTHER" id="PTHR35788:SF1">
    <property type="entry name" value="EXPORTED PROTEIN"/>
    <property type="match status" value="1"/>
</dbReference>
<dbReference type="Proteomes" id="UP000095413">
    <property type="component" value="Unassembled WGS sequence"/>
</dbReference>
<evidence type="ECO:0000256" key="6">
    <source>
        <dbReference type="PROSITE-ProRule" id="PRU01373"/>
    </source>
</evidence>
<evidence type="ECO:0000313" key="11">
    <source>
        <dbReference type="EMBL" id="RHG18500.1"/>
    </source>
</evidence>
<dbReference type="PANTHER" id="PTHR35788">
    <property type="entry name" value="EXPORTED PROTEIN-RELATED"/>
    <property type="match status" value="1"/>
</dbReference>
<dbReference type="InterPro" id="IPR038054">
    <property type="entry name" value="LD_TPept-like_central_sf"/>
</dbReference>
<dbReference type="GeneID" id="79805401"/>
<dbReference type="InterPro" id="IPR038063">
    <property type="entry name" value="Transpep_catalytic_dom"/>
</dbReference>
<dbReference type="GO" id="GO:0071555">
    <property type="term" value="P:cell wall organization"/>
    <property type="evidence" value="ECO:0007669"/>
    <property type="project" value="UniProtKB-UniRule"/>
</dbReference>
<dbReference type="GO" id="GO:0008360">
    <property type="term" value="P:regulation of cell shape"/>
    <property type="evidence" value="ECO:0007669"/>
    <property type="project" value="UniProtKB-UniRule"/>
</dbReference>
<dbReference type="CDD" id="cd16913">
    <property type="entry name" value="YkuD_like"/>
    <property type="match status" value="1"/>
</dbReference>
<proteinExistence type="predicted"/>
<dbReference type="Pfam" id="PF12229">
    <property type="entry name" value="PG_binding_4"/>
    <property type="match status" value="2"/>
</dbReference>
<evidence type="ECO:0000256" key="4">
    <source>
        <dbReference type="ARBA" id="ARBA00022984"/>
    </source>
</evidence>
<reference evidence="11 15" key="2">
    <citation type="submission" date="2018-08" db="EMBL/GenBank/DDBJ databases">
        <title>A genome reference for cultivated species of the human gut microbiota.</title>
        <authorList>
            <person name="Zou Y."/>
            <person name="Xue W."/>
            <person name="Luo G."/>
        </authorList>
    </citation>
    <scope>NUCLEOTIDE SEQUENCE [LARGE SCALE GENOMIC DNA]</scope>
    <source>
        <strain evidence="11 15">AM22-9LB</strain>
    </source>
</reference>
<name>A0A174LGW6_9FIRM</name>
<keyword evidence="5 6" id="KW-0961">Cell wall biogenesis/degradation</keyword>
<dbReference type="InterPro" id="IPR022029">
    <property type="entry name" value="YoaR-like_PG-bd"/>
</dbReference>
<evidence type="ECO:0000313" key="14">
    <source>
        <dbReference type="Proteomes" id="UP000095413"/>
    </source>
</evidence>
<dbReference type="Pfam" id="PF03734">
    <property type="entry name" value="YkuD"/>
    <property type="match status" value="1"/>
</dbReference>
<keyword evidence="7" id="KW-1133">Transmembrane helix</keyword>